<dbReference type="GO" id="GO:0035251">
    <property type="term" value="F:UDP-glucosyltransferase activity"/>
    <property type="evidence" value="ECO:0007669"/>
    <property type="project" value="InterPro"/>
</dbReference>
<proteinExistence type="evidence at transcript level"/>
<dbReference type="InterPro" id="IPR050481">
    <property type="entry name" value="UDP-glycosyltransf_plant"/>
</dbReference>
<name>E2IQH7_9ASPA</name>
<dbReference type="PANTHER" id="PTHR48049:SF65">
    <property type="entry name" value="ANTHOCYANIDIN 3-O-GLUCOSYLTRANSFERASE"/>
    <property type="match status" value="1"/>
</dbReference>
<dbReference type="CDD" id="cd03784">
    <property type="entry name" value="GT1_Gtf-like"/>
    <property type="match status" value="1"/>
</dbReference>
<evidence type="ECO:0000313" key="4">
    <source>
        <dbReference type="EMBL" id="ADK75021.1"/>
    </source>
</evidence>
<dbReference type="InterPro" id="IPR002213">
    <property type="entry name" value="UDP_glucos_trans"/>
</dbReference>
<dbReference type="EMBL" id="HM590645">
    <property type="protein sequence ID" value="ADK75021.1"/>
    <property type="molecule type" value="mRNA"/>
</dbReference>
<keyword evidence="2 4" id="KW-0808">Transferase</keyword>
<sequence length="445" mass="48044">MGSADRSHVALLAFPFGTHAAPLLSLGLNLASSAPHGTTFSFLSNRRPVSLPPNSAIKFYEIADGSDPEHEGHVHPEEEVRVFMEETPGNYKKALEAAVDRCGGQRVTCIVADAFLWFVGDIAAEFGVHWVPLWTGGPCSFLAHLYTDMLRNKIGTGKEADPDEDLQFLPGLSGFRVRDLPDDIVTGDLTGAFASLLHRMSIEIPRSAAAIAINTFEGLHPDIDADLASKFKKSLPIGPLNLLNPTLNQPDRFSCLAWLDKFEPHSVAYVSFGTLAALTEAELVELASGLEQSGVPFLWSLKEPGQLPAGFLDRTKDRGLVVPWVPQAEALKHVAVGASLSHCGWNSVMESVTSGVPMLCRPFLGDQTMNARAVSHVWKVGVTFENGTMTRANVAEAMKKVVVGEEGRKMRERAAAIREMAAGSVRPGGSSVQNFKALLDIVIAR</sequence>
<dbReference type="BioCyc" id="MetaCyc:MONOMER-18011"/>
<feature type="signal peptide" evidence="3">
    <location>
        <begin position="1"/>
        <end position="20"/>
    </location>
</feature>
<evidence type="ECO:0000256" key="2">
    <source>
        <dbReference type="ARBA" id="ARBA00022679"/>
    </source>
</evidence>
<dbReference type="PANTHER" id="PTHR48049">
    <property type="entry name" value="GLYCOSYLTRANSFERASE"/>
    <property type="match status" value="1"/>
</dbReference>
<accession>E2IQH7</accession>
<reference evidence="4" key="1">
    <citation type="journal article" date="2011" name="Plant Cell Rep.">
        <title>cDNA cloning and characterization of UDP-glucose: anthocyanidin 3-O-glucosyltransferase in Freesia hybrida.</title>
        <authorList>
            <person name="Sui X."/>
            <person name="Gao X."/>
            <person name="Ao M."/>
            <person name="Wang Q."/>
            <person name="Yang D."/>
            <person name="Wang M."/>
            <person name="Fu Y."/>
            <person name="Wang L."/>
        </authorList>
    </citation>
    <scope>NUCLEOTIDE SEQUENCE</scope>
    <source>
        <tissue evidence="4">Flower</tissue>
    </source>
</reference>
<dbReference type="Gene3D" id="3.40.50.2000">
    <property type="entry name" value="Glycogen Phosphorylase B"/>
    <property type="match status" value="2"/>
</dbReference>
<dbReference type="CAZy" id="GT1">
    <property type="family name" value="Glycosyltransferase Family 1"/>
</dbReference>
<keyword evidence="3" id="KW-0732">Signal</keyword>
<organism evidence="4">
    <name type="scientific">Freesia hybrid cultivar</name>
    <dbReference type="NCBI Taxonomy" id="867926"/>
    <lineage>
        <taxon>Eukaryota</taxon>
        <taxon>Viridiplantae</taxon>
        <taxon>Streptophyta</taxon>
        <taxon>Embryophyta</taxon>
        <taxon>Tracheophyta</taxon>
        <taxon>Spermatophyta</taxon>
        <taxon>Magnoliopsida</taxon>
        <taxon>Liliopsida</taxon>
        <taxon>Asparagales</taxon>
        <taxon>Iridaceae</taxon>
        <taxon>Crocoideae</taxon>
        <taxon>Freesieae</taxon>
        <taxon>Freesia</taxon>
    </lineage>
</organism>
<dbReference type="FunFam" id="3.40.50.2000:FF:000060">
    <property type="entry name" value="Glycosyltransferase"/>
    <property type="match status" value="1"/>
</dbReference>
<dbReference type="BRENDA" id="2.4.1.115">
    <property type="organism ID" value="13228"/>
</dbReference>
<dbReference type="SUPFAM" id="SSF53756">
    <property type="entry name" value="UDP-Glycosyltransferase/glycogen phosphorylase"/>
    <property type="match status" value="1"/>
</dbReference>
<evidence type="ECO:0000256" key="1">
    <source>
        <dbReference type="ARBA" id="ARBA00009995"/>
    </source>
</evidence>
<evidence type="ECO:0000256" key="3">
    <source>
        <dbReference type="SAM" id="SignalP"/>
    </source>
</evidence>
<dbReference type="AlphaFoldDB" id="E2IQH7"/>
<comment type="similarity">
    <text evidence="1">Belongs to the UDP-glycosyltransferase family.</text>
</comment>
<protein>
    <submittedName>
        <fullName evidence="4">UDP-glucose: anthocyanidin 3-O-glucosyltransferase</fullName>
    </submittedName>
</protein>
<feature type="chain" id="PRO_5003159640" evidence="3">
    <location>
        <begin position="21"/>
        <end position="445"/>
    </location>
</feature>
<dbReference type="Pfam" id="PF00201">
    <property type="entry name" value="UDPGT"/>
    <property type="match status" value="1"/>
</dbReference>